<dbReference type="AlphaFoldDB" id="A0A930UWK7"/>
<evidence type="ECO:0000256" key="1">
    <source>
        <dbReference type="SAM" id="Phobius"/>
    </source>
</evidence>
<keyword evidence="3" id="KW-1185">Reference proteome</keyword>
<reference evidence="2" key="1">
    <citation type="submission" date="2020-11" db="EMBL/GenBank/DDBJ databases">
        <title>Nocardioides sp. CBS4Y-1, whole genome shotgun sequence.</title>
        <authorList>
            <person name="Tuo L."/>
        </authorList>
    </citation>
    <scope>NUCLEOTIDE SEQUENCE</scope>
    <source>
        <strain evidence="2">CBS4Y-1</strain>
    </source>
</reference>
<sequence length="139" mass="14259">MRRVAAASLALAVAWTVLLIVAAARLPVYAGLTSTRSVDGRERTQTTSATLLETHGLVVLAVLAAVSAAVMLTVVLVLLSRHHVWATWAGWVPVGAVGLLSLAGLLTIGVFLLPLIALLGVAVLAAMLDRHLASAGTAP</sequence>
<dbReference type="EMBL" id="JADIVZ010000001">
    <property type="protein sequence ID" value="MBF4160405.1"/>
    <property type="molecule type" value="Genomic_DNA"/>
</dbReference>
<evidence type="ECO:0000313" key="3">
    <source>
        <dbReference type="Proteomes" id="UP000656804"/>
    </source>
</evidence>
<proteinExistence type="predicted"/>
<gene>
    <name evidence="2" type="ORF">ISG29_01810</name>
</gene>
<keyword evidence="1" id="KW-0812">Transmembrane</keyword>
<keyword evidence="1" id="KW-0472">Membrane</keyword>
<dbReference type="RefSeq" id="WP_194501638.1">
    <property type="nucleotide sequence ID" value="NZ_JADIVZ010000001.1"/>
</dbReference>
<feature type="transmembrane region" description="Helical" evidence="1">
    <location>
        <begin position="57"/>
        <end position="79"/>
    </location>
</feature>
<keyword evidence="1" id="KW-1133">Transmembrane helix</keyword>
<accession>A0A930UWK7</accession>
<name>A0A930UWK7_9ACTN</name>
<comment type="caution">
    <text evidence="2">The sequence shown here is derived from an EMBL/GenBank/DDBJ whole genome shotgun (WGS) entry which is preliminary data.</text>
</comment>
<dbReference type="Proteomes" id="UP000656804">
    <property type="component" value="Unassembled WGS sequence"/>
</dbReference>
<organism evidence="2 3">
    <name type="scientific">Nocardioides acrostichi</name>
    <dbReference type="NCBI Taxonomy" id="2784339"/>
    <lineage>
        <taxon>Bacteria</taxon>
        <taxon>Bacillati</taxon>
        <taxon>Actinomycetota</taxon>
        <taxon>Actinomycetes</taxon>
        <taxon>Propionibacteriales</taxon>
        <taxon>Nocardioidaceae</taxon>
        <taxon>Nocardioides</taxon>
    </lineage>
</organism>
<feature type="transmembrane region" description="Helical" evidence="1">
    <location>
        <begin position="86"/>
        <end position="105"/>
    </location>
</feature>
<feature type="transmembrane region" description="Helical" evidence="1">
    <location>
        <begin position="111"/>
        <end position="128"/>
    </location>
</feature>
<protein>
    <submittedName>
        <fullName evidence="2">Uncharacterized protein</fullName>
    </submittedName>
</protein>
<evidence type="ECO:0000313" key="2">
    <source>
        <dbReference type="EMBL" id="MBF4160405.1"/>
    </source>
</evidence>